<proteinExistence type="inferred from homology"/>
<reference evidence="13" key="1">
    <citation type="submission" date="2021-12" db="EMBL/GenBank/DDBJ databases">
        <authorList>
            <person name="Rodrigo-Torres L."/>
            <person name="Arahal R. D."/>
            <person name="Lucena T."/>
        </authorList>
    </citation>
    <scope>NUCLEOTIDE SEQUENCE</scope>
    <source>
        <strain evidence="13">CECT 8226</strain>
    </source>
</reference>
<evidence type="ECO:0000256" key="9">
    <source>
        <dbReference type="ARBA" id="ARBA00022989"/>
    </source>
</evidence>
<feature type="transmembrane region" description="Helical" evidence="12">
    <location>
        <begin position="266"/>
        <end position="289"/>
    </location>
</feature>
<evidence type="ECO:0000256" key="7">
    <source>
        <dbReference type="ARBA" id="ARBA00022519"/>
    </source>
</evidence>
<evidence type="ECO:0000256" key="11">
    <source>
        <dbReference type="ARBA" id="ARBA00026081"/>
    </source>
</evidence>
<evidence type="ECO:0000256" key="10">
    <source>
        <dbReference type="ARBA" id="ARBA00023136"/>
    </source>
</evidence>
<dbReference type="RefSeq" id="WP_237485320.1">
    <property type="nucleotide sequence ID" value="NZ_CAKLCM010000002.1"/>
</dbReference>
<feature type="transmembrane region" description="Helical" evidence="12">
    <location>
        <begin position="16"/>
        <end position="36"/>
    </location>
</feature>
<dbReference type="PANTHER" id="PTHR33529">
    <property type="entry name" value="SLR0882 PROTEIN-RELATED"/>
    <property type="match status" value="1"/>
</dbReference>
<keyword evidence="9 12" id="KW-1133">Transmembrane helix</keyword>
<organism evidence="13 14">
    <name type="scientific">Vibrio hippocampi</name>
    <dbReference type="NCBI Taxonomy" id="654686"/>
    <lineage>
        <taxon>Bacteria</taxon>
        <taxon>Pseudomonadati</taxon>
        <taxon>Pseudomonadota</taxon>
        <taxon>Gammaproteobacteria</taxon>
        <taxon>Vibrionales</taxon>
        <taxon>Vibrionaceae</taxon>
        <taxon>Vibrio</taxon>
    </lineage>
</organism>
<comment type="caution">
    <text evidence="13">The sequence shown here is derived from an EMBL/GenBank/DDBJ whole genome shotgun (WGS) entry which is preliminary data.</text>
</comment>
<keyword evidence="5" id="KW-0813">Transport</keyword>
<comment type="subcellular location">
    <subcellularLocation>
        <location evidence="2">Cell inner membrane</location>
        <topology evidence="2">Multi-pass membrane protein</topology>
    </subcellularLocation>
</comment>
<feature type="transmembrane region" description="Helical" evidence="12">
    <location>
        <begin position="97"/>
        <end position="119"/>
    </location>
</feature>
<dbReference type="EMBL" id="CAKLCM010000002">
    <property type="protein sequence ID" value="CAH0527161.1"/>
    <property type="molecule type" value="Genomic_DNA"/>
</dbReference>
<accession>A0ABN8DKA9</accession>
<gene>
    <name evidence="13" type="primary">lptF</name>
    <name evidence="13" type="ORF">VHP8226_02504</name>
</gene>
<dbReference type="Proteomes" id="UP000838160">
    <property type="component" value="Unassembled WGS sequence"/>
</dbReference>
<dbReference type="NCBIfam" id="TIGR04407">
    <property type="entry name" value="LptF_YjgP"/>
    <property type="match status" value="1"/>
</dbReference>
<dbReference type="Pfam" id="PF03739">
    <property type="entry name" value="LptF_LptG"/>
    <property type="match status" value="1"/>
</dbReference>
<keyword evidence="8 12" id="KW-0812">Transmembrane</keyword>
<name>A0ABN8DKA9_9VIBR</name>
<keyword evidence="14" id="KW-1185">Reference proteome</keyword>
<sequence>MIIVRYLIRETIKSQFAIFFVLFLIFLSQKIIRVLADASDGDIPASLIASIVGLNMPAMGLLMLPLSLYIGILITFGRLYAESEITVMNATGIGNKFLIMAPLYLALITSGVAAFNSLFLSPWAQNKEAELIEQVAAENSVELLQSGQFQRTPDGSAVVFIDGVKNKKLEGVFVAQVLPRESIKPSVSISSGGIVKELSDGRQILTLYDGARYQGVPKNVEYMVTYFDEYDALIGQREVKRKGRDWDAIPTVELFKSDNPKAIAELHWRISLIICIPLLTMVVIPLSAVNPRQGRFAKMGPAILFYLAYFLSISAAKSAIEDGSIPGLIGMWPINIALLVLGILLNSMDSVFVRKLKDNFRQKRLAKRV</sequence>
<feature type="transmembrane region" description="Helical" evidence="12">
    <location>
        <begin position="56"/>
        <end position="76"/>
    </location>
</feature>
<evidence type="ECO:0000256" key="3">
    <source>
        <dbReference type="ARBA" id="ARBA00007725"/>
    </source>
</evidence>
<dbReference type="PANTHER" id="PTHR33529:SF7">
    <property type="entry name" value="LIPOPOLYSACCHARIDE EXPORT SYSTEM PERMEASE PROTEIN LPTF"/>
    <property type="match status" value="1"/>
</dbReference>
<evidence type="ECO:0000256" key="12">
    <source>
        <dbReference type="SAM" id="Phobius"/>
    </source>
</evidence>
<evidence type="ECO:0000313" key="14">
    <source>
        <dbReference type="Proteomes" id="UP000838160"/>
    </source>
</evidence>
<comment type="subunit">
    <text evidence="11">Component of the lipopolysaccharide transport and assembly complex. The LptBFG transporter is composed of two ATP-binding proteins (LptB) and two transmembrane proteins (LptF and LptG).</text>
</comment>
<feature type="transmembrane region" description="Helical" evidence="12">
    <location>
        <begin position="332"/>
        <end position="353"/>
    </location>
</feature>
<evidence type="ECO:0000256" key="1">
    <source>
        <dbReference type="ARBA" id="ARBA00002265"/>
    </source>
</evidence>
<evidence type="ECO:0000256" key="4">
    <source>
        <dbReference type="ARBA" id="ARBA00014213"/>
    </source>
</evidence>
<comment type="similarity">
    <text evidence="3">Belongs to the LptF/LptG family.</text>
</comment>
<evidence type="ECO:0000256" key="5">
    <source>
        <dbReference type="ARBA" id="ARBA00022448"/>
    </source>
</evidence>
<evidence type="ECO:0000313" key="13">
    <source>
        <dbReference type="EMBL" id="CAH0527161.1"/>
    </source>
</evidence>
<evidence type="ECO:0000256" key="6">
    <source>
        <dbReference type="ARBA" id="ARBA00022475"/>
    </source>
</evidence>
<keyword evidence="6" id="KW-1003">Cell membrane</keyword>
<evidence type="ECO:0000256" key="8">
    <source>
        <dbReference type="ARBA" id="ARBA00022692"/>
    </source>
</evidence>
<protein>
    <recommendedName>
        <fullName evidence="4">Lipopolysaccharide export system permease protein LptF</fullName>
    </recommendedName>
</protein>
<comment type="function">
    <text evidence="1">Part of the ABC transporter complex LptBFG involved in the translocation of lipopolysaccharide (LPS) from the inner membrane to the outer membrane.</text>
</comment>
<keyword evidence="7" id="KW-0997">Cell inner membrane</keyword>
<keyword evidence="10 12" id="KW-0472">Membrane</keyword>
<feature type="transmembrane region" description="Helical" evidence="12">
    <location>
        <begin position="301"/>
        <end position="320"/>
    </location>
</feature>
<dbReference type="InterPro" id="IPR030922">
    <property type="entry name" value="LptF"/>
</dbReference>
<evidence type="ECO:0000256" key="2">
    <source>
        <dbReference type="ARBA" id="ARBA00004429"/>
    </source>
</evidence>
<dbReference type="InterPro" id="IPR005495">
    <property type="entry name" value="LptG/LptF_permease"/>
</dbReference>